<protein>
    <recommendedName>
        <fullName evidence="4">UDP-glycosyltransferase</fullName>
    </recommendedName>
</protein>
<keyword evidence="3" id="KW-1185">Reference proteome</keyword>
<organism evidence="2 3">
    <name type="scientific">Escallonia herrerae</name>
    <dbReference type="NCBI Taxonomy" id="1293975"/>
    <lineage>
        <taxon>Eukaryota</taxon>
        <taxon>Viridiplantae</taxon>
        <taxon>Streptophyta</taxon>
        <taxon>Embryophyta</taxon>
        <taxon>Tracheophyta</taxon>
        <taxon>Spermatophyta</taxon>
        <taxon>Magnoliopsida</taxon>
        <taxon>eudicotyledons</taxon>
        <taxon>Gunneridae</taxon>
        <taxon>Pentapetalae</taxon>
        <taxon>asterids</taxon>
        <taxon>campanulids</taxon>
        <taxon>Escalloniales</taxon>
        <taxon>Escalloniaceae</taxon>
        <taxon>Escallonia</taxon>
    </lineage>
</organism>
<dbReference type="GO" id="GO:0080044">
    <property type="term" value="F:quercetin 7-O-glucosyltransferase activity"/>
    <property type="evidence" value="ECO:0007669"/>
    <property type="project" value="TreeGrafter"/>
</dbReference>
<evidence type="ECO:0000313" key="2">
    <source>
        <dbReference type="EMBL" id="KAK3006470.1"/>
    </source>
</evidence>
<accession>A0AA88VHH6</accession>
<sequence length="280" mass="30745">MGNPHVLVIPYPAQGHVLPLMELAQCLAKHGFKITFVNTENTHKRVVDALEGKDTLGGQFSLVSISDGLEPWERHVPGKLSAAIFRVMPGKIEELIQETNKSEDEKITCIIADQSFGWAMEVGVKMGIQRVAFHPAAAAILALGFSIPKLIDDGVINNDGTPTKNQTIQLSPNMPAINTGNFVWTRLGSSAMQKIIFEVMVKNNKVVKLADWLICNSTYDLEPGAFTIAPEITPENSCVLFSPDFICKCLSDHFSKLPAQTTIPVQQFPDTSTEFSEHMP</sequence>
<evidence type="ECO:0000256" key="1">
    <source>
        <dbReference type="ARBA" id="ARBA00009995"/>
    </source>
</evidence>
<dbReference type="PANTHER" id="PTHR11926:SF1555">
    <property type="entry name" value="UDP-GLYCOSYLTRANSFERASE 83A1-LIKE"/>
    <property type="match status" value="1"/>
</dbReference>
<dbReference type="Proteomes" id="UP001188597">
    <property type="component" value="Unassembled WGS sequence"/>
</dbReference>
<dbReference type="EMBL" id="JAVXUP010001988">
    <property type="protein sequence ID" value="KAK3006470.1"/>
    <property type="molecule type" value="Genomic_DNA"/>
</dbReference>
<dbReference type="PANTHER" id="PTHR11926">
    <property type="entry name" value="GLUCOSYL/GLUCURONOSYL TRANSFERASES"/>
    <property type="match status" value="1"/>
</dbReference>
<comment type="caution">
    <text evidence="2">The sequence shown here is derived from an EMBL/GenBank/DDBJ whole genome shotgun (WGS) entry which is preliminary data.</text>
</comment>
<evidence type="ECO:0000313" key="3">
    <source>
        <dbReference type="Proteomes" id="UP001188597"/>
    </source>
</evidence>
<dbReference type="AlphaFoldDB" id="A0AA88VHH6"/>
<gene>
    <name evidence="2" type="ORF">RJ639_017749</name>
</gene>
<dbReference type="SUPFAM" id="SSF53756">
    <property type="entry name" value="UDP-Glycosyltransferase/glycogen phosphorylase"/>
    <property type="match status" value="1"/>
</dbReference>
<dbReference type="GO" id="GO:0080043">
    <property type="term" value="F:quercetin 3-O-glucosyltransferase activity"/>
    <property type="evidence" value="ECO:0007669"/>
    <property type="project" value="TreeGrafter"/>
</dbReference>
<reference evidence="2" key="1">
    <citation type="submission" date="2022-12" db="EMBL/GenBank/DDBJ databases">
        <title>Draft genome assemblies for two species of Escallonia (Escalloniales).</title>
        <authorList>
            <person name="Chanderbali A."/>
            <person name="Dervinis C."/>
            <person name="Anghel I."/>
            <person name="Soltis D."/>
            <person name="Soltis P."/>
            <person name="Zapata F."/>
        </authorList>
    </citation>
    <scope>NUCLEOTIDE SEQUENCE</scope>
    <source>
        <strain evidence="2">UCBG64.0493</strain>
        <tissue evidence="2">Leaf</tissue>
    </source>
</reference>
<name>A0AA88VHH6_9ASTE</name>
<evidence type="ECO:0008006" key="4">
    <source>
        <dbReference type="Google" id="ProtNLM"/>
    </source>
</evidence>
<comment type="similarity">
    <text evidence="1">Belongs to the UDP-glycosyltransferase family.</text>
</comment>
<dbReference type="FunFam" id="3.40.50.2000:FF:000108">
    <property type="entry name" value="UDP-glycosyltransferase 83A1"/>
    <property type="match status" value="1"/>
</dbReference>
<dbReference type="Gene3D" id="3.40.50.2000">
    <property type="entry name" value="Glycogen Phosphorylase B"/>
    <property type="match status" value="1"/>
</dbReference>
<proteinExistence type="inferred from homology"/>